<reference evidence="2" key="1">
    <citation type="journal article" date="2022" name="Pest Manag. Sci.">
        <title>Glutamicibacter halophytocola-mediated host fitness of potato tuber moth on Solanaceae crops.</title>
        <authorList>
            <person name="Wang W."/>
            <person name="Xiao G."/>
            <person name="Du G."/>
            <person name="Chang L."/>
            <person name="Yang Y."/>
            <person name="Ye J."/>
            <person name="Chen B."/>
        </authorList>
    </citation>
    <scope>NUCLEOTIDE SEQUENCE</scope>
    <source>
        <strain evidence="2">S2</strain>
    </source>
</reference>
<evidence type="ECO:0000259" key="1">
    <source>
        <dbReference type="Pfam" id="PF02464"/>
    </source>
</evidence>
<dbReference type="InterPro" id="IPR008136">
    <property type="entry name" value="CinA_C"/>
</dbReference>
<dbReference type="SUPFAM" id="SSF142433">
    <property type="entry name" value="CinA-like"/>
    <property type="match status" value="1"/>
</dbReference>
<dbReference type="AlphaFoldDB" id="A0AA94Y363"/>
<dbReference type="InterPro" id="IPR036653">
    <property type="entry name" value="CinA-like_C"/>
</dbReference>
<evidence type="ECO:0000313" key="3">
    <source>
        <dbReference type="Proteomes" id="UP001060018"/>
    </source>
</evidence>
<proteinExistence type="predicted"/>
<organism evidence="2 3">
    <name type="scientific">Glutamicibacter halophytocola</name>
    <dbReference type="NCBI Taxonomy" id="1933880"/>
    <lineage>
        <taxon>Bacteria</taxon>
        <taxon>Bacillati</taxon>
        <taxon>Actinomycetota</taxon>
        <taxon>Actinomycetes</taxon>
        <taxon>Micrococcales</taxon>
        <taxon>Micrococcaceae</taxon>
        <taxon>Glutamicibacter</taxon>
    </lineage>
</organism>
<protein>
    <submittedName>
        <fullName evidence="2">CinA family protein</fullName>
    </submittedName>
</protein>
<name>A0AA94Y363_9MICC</name>
<gene>
    <name evidence="2" type="ORF">NUH22_05270</name>
</gene>
<dbReference type="Pfam" id="PF02464">
    <property type="entry name" value="CinA"/>
    <property type="match status" value="1"/>
</dbReference>
<feature type="domain" description="CinA C-terminal" evidence="1">
    <location>
        <begin position="7"/>
        <end position="152"/>
    </location>
</feature>
<evidence type="ECO:0000313" key="2">
    <source>
        <dbReference type="EMBL" id="UUX60725.1"/>
    </source>
</evidence>
<dbReference type="Proteomes" id="UP001060018">
    <property type="component" value="Chromosome"/>
</dbReference>
<accession>A0AA94Y363</accession>
<dbReference type="Gene3D" id="3.90.950.20">
    <property type="entry name" value="CinA-like"/>
    <property type="match status" value="1"/>
</dbReference>
<dbReference type="EMBL" id="CP102487">
    <property type="protein sequence ID" value="UUX60725.1"/>
    <property type="molecule type" value="Genomic_DNA"/>
</dbReference>
<sequence length="160" mass="16117">MKPQAPAVIAAAIGQGVQLATAESLTAGMIAARLAEVPGASAVLRGGIVSYSSDVKRALLKVDAQLLDARGSVDPEVARQMAVGALQACGADLAVSATGVAGPEAHDGKPVGTVYIGWARGAESGSTVHHFVGDRAQIREQSTHAALQQLAAILDKASSQ</sequence>
<dbReference type="NCBIfam" id="TIGR00199">
    <property type="entry name" value="PncC_domain"/>
    <property type="match status" value="1"/>
</dbReference>